<dbReference type="EnsemblProtists" id="EOD38329">
    <property type="protein sequence ID" value="EOD38329"/>
    <property type="gene ID" value="EMIHUDRAFT_454702"/>
</dbReference>
<evidence type="ECO:0000313" key="2">
    <source>
        <dbReference type="EnsemblProtists" id="EOD38329"/>
    </source>
</evidence>
<sequence>MAALRDRTEVAPASRRHPRGTRTVVASTRQAQPTCPQAMMARRSGVTPSPIAICRPNKPTAITQTAAPTAAEATRRALKVGLEGRQKILCRRTIVAATMPRITPAPLKADASVSCLS</sequence>
<evidence type="ECO:0000313" key="3">
    <source>
        <dbReference type="Proteomes" id="UP000013827"/>
    </source>
</evidence>
<feature type="region of interest" description="Disordered" evidence="1">
    <location>
        <begin position="1"/>
        <end position="56"/>
    </location>
</feature>
<dbReference type="PaxDb" id="2903-EOD38329"/>
<feature type="compositionally biased region" description="Polar residues" evidence="1">
    <location>
        <begin position="24"/>
        <end position="35"/>
    </location>
</feature>
<proteinExistence type="predicted"/>
<name>A0A0D3KRE4_EMIH1</name>
<dbReference type="HOGENOM" id="CLU_2089390_0_0_1"/>
<dbReference type="AlphaFoldDB" id="A0A0D3KRE4"/>
<reference evidence="3" key="1">
    <citation type="journal article" date="2013" name="Nature">
        <title>Pan genome of the phytoplankton Emiliania underpins its global distribution.</title>
        <authorList>
            <person name="Read B.A."/>
            <person name="Kegel J."/>
            <person name="Klute M.J."/>
            <person name="Kuo A."/>
            <person name="Lefebvre S.C."/>
            <person name="Maumus F."/>
            <person name="Mayer C."/>
            <person name="Miller J."/>
            <person name="Monier A."/>
            <person name="Salamov A."/>
            <person name="Young J."/>
            <person name="Aguilar M."/>
            <person name="Claverie J.M."/>
            <person name="Frickenhaus S."/>
            <person name="Gonzalez K."/>
            <person name="Herman E.K."/>
            <person name="Lin Y.C."/>
            <person name="Napier J."/>
            <person name="Ogata H."/>
            <person name="Sarno A.F."/>
            <person name="Shmutz J."/>
            <person name="Schroeder D."/>
            <person name="de Vargas C."/>
            <person name="Verret F."/>
            <person name="von Dassow P."/>
            <person name="Valentin K."/>
            <person name="Van de Peer Y."/>
            <person name="Wheeler G."/>
            <person name="Dacks J.B."/>
            <person name="Delwiche C.F."/>
            <person name="Dyhrman S.T."/>
            <person name="Glockner G."/>
            <person name="John U."/>
            <person name="Richards T."/>
            <person name="Worden A.Z."/>
            <person name="Zhang X."/>
            <person name="Grigoriev I.V."/>
            <person name="Allen A.E."/>
            <person name="Bidle K."/>
            <person name="Borodovsky M."/>
            <person name="Bowler C."/>
            <person name="Brownlee C."/>
            <person name="Cock J.M."/>
            <person name="Elias M."/>
            <person name="Gladyshev V.N."/>
            <person name="Groth M."/>
            <person name="Guda C."/>
            <person name="Hadaegh A."/>
            <person name="Iglesias-Rodriguez M.D."/>
            <person name="Jenkins J."/>
            <person name="Jones B.M."/>
            <person name="Lawson T."/>
            <person name="Leese F."/>
            <person name="Lindquist E."/>
            <person name="Lobanov A."/>
            <person name="Lomsadze A."/>
            <person name="Malik S.B."/>
            <person name="Marsh M.E."/>
            <person name="Mackinder L."/>
            <person name="Mock T."/>
            <person name="Mueller-Roeber B."/>
            <person name="Pagarete A."/>
            <person name="Parker M."/>
            <person name="Probert I."/>
            <person name="Quesneville H."/>
            <person name="Raines C."/>
            <person name="Rensing S.A."/>
            <person name="Riano-Pachon D.M."/>
            <person name="Richier S."/>
            <person name="Rokitta S."/>
            <person name="Shiraiwa Y."/>
            <person name="Soanes D.M."/>
            <person name="van der Giezen M."/>
            <person name="Wahlund T.M."/>
            <person name="Williams B."/>
            <person name="Wilson W."/>
            <person name="Wolfe G."/>
            <person name="Wurch L.L."/>
        </authorList>
    </citation>
    <scope>NUCLEOTIDE SEQUENCE</scope>
</reference>
<dbReference type="GeneID" id="17283599"/>
<protein>
    <submittedName>
        <fullName evidence="2">Uncharacterized protein</fullName>
    </submittedName>
</protein>
<organism evidence="2 3">
    <name type="scientific">Emiliania huxleyi (strain CCMP1516)</name>
    <dbReference type="NCBI Taxonomy" id="280463"/>
    <lineage>
        <taxon>Eukaryota</taxon>
        <taxon>Haptista</taxon>
        <taxon>Haptophyta</taxon>
        <taxon>Prymnesiophyceae</taxon>
        <taxon>Isochrysidales</taxon>
        <taxon>Noelaerhabdaceae</taxon>
        <taxon>Emiliania</taxon>
    </lineage>
</organism>
<dbReference type="KEGG" id="ehx:EMIHUDRAFT_454702"/>
<evidence type="ECO:0000256" key="1">
    <source>
        <dbReference type="SAM" id="MobiDB-lite"/>
    </source>
</evidence>
<reference evidence="2" key="2">
    <citation type="submission" date="2024-10" db="UniProtKB">
        <authorList>
            <consortium name="EnsemblProtists"/>
        </authorList>
    </citation>
    <scope>IDENTIFICATION</scope>
</reference>
<dbReference type="RefSeq" id="XP_005790758.1">
    <property type="nucleotide sequence ID" value="XM_005790701.1"/>
</dbReference>
<accession>A0A0D3KRE4</accession>
<keyword evidence="3" id="KW-1185">Reference proteome</keyword>
<dbReference type="Proteomes" id="UP000013827">
    <property type="component" value="Unassembled WGS sequence"/>
</dbReference>